<dbReference type="EMBL" id="ML996690">
    <property type="protein sequence ID" value="KAF2402669.1"/>
    <property type="molecule type" value="Genomic_DNA"/>
</dbReference>
<reference evidence="1" key="1">
    <citation type="journal article" date="2020" name="Stud. Mycol.">
        <title>101 Dothideomycetes genomes: a test case for predicting lifestyles and emergence of pathogens.</title>
        <authorList>
            <person name="Haridas S."/>
            <person name="Albert R."/>
            <person name="Binder M."/>
            <person name="Bloem J."/>
            <person name="Labutti K."/>
            <person name="Salamov A."/>
            <person name="Andreopoulos B."/>
            <person name="Baker S."/>
            <person name="Barry K."/>
            <person name="Bills G."/>
            <person name="Bluhm B."/>
            <person name="Cannon C."/>
            <person name="Castanera R."/>
            <person name="Culley D."/>
            <person name="Daum C."/>
            <person name="Ezra D."/>
            <person name="Gonzalez J."/>
            <person name="Henrissat B."/>
            <person name="Kuo A."/>
            <person name="Liang C."/>
            <person name="Lipzen A."/>
            <person name="Lutzoni F."/>
            <person name="Magnuson J."/>
            <person name="Mondo S."/>
            <person name="Nolan M."/>
            <person name="Ohm R."/>
            <person name="Pangilinan J."/>
            <person name="Park H.-J."/>
            <person name="Ramirez L."/>
            <person name="Alfaro M."/>
            <person name="Sun H."/>
            <person name="Tritt A."/>
            <person name="Yoshinaga Y."/>
            <person name="Zwiers L.-H."/>
            <person name="Turgeon B."/>
            <person name="Goodwin S."/>
            <person name="Spatafora J."/>
            <person name="Crous P."/>
            <person name="Grigoriev I."/>
        </authorList>
    </citation>
    <scope>NUCLEOTIDE SEQUENCE</scope>
    <source>
        <strain evidence="1">CBS 262.69</strain>
    </source>
</reference>
<keyword evidence="2" id="KW-1185">Reference proteome</keyword>
<protein>
    <submittedName>
        <fullName evidence="1">Uncharacterized protein</fullName>
    </submittedName>
</protein>
<dbReference type="Proteomes" id="UP000799640">
    <property type="component" value="Unassembled WGS sequence"/>
</dbReference>
<organism evidence="1 2">
    <name type="scientific">Trichodelitschia bisporula</name>
    <dbReference type="NCBI Taxonomy" id="703511"/>
    <lineage>
        <taxon>Eukaryota</taxon>
        <taxon>Fungi</taxon>
        <taxon>Dikarya</taxon>
        <taxon>Ascomycota</taxon>
        <taxon>Pezizomycotina</taxon>
        <taxon>Dothideomycetes</taxon>
        <taxon>Dothideomycetes incertae sedis</taxon>
        <taxon>Phaeotrichales</taxon>
        <taxon>Phaeotrichaceae</taxon>
        <taxon>Trichodelitschia</taxon>
    </lineage>
</organism>
<proteinExistence type="predicted"/>
<sequence length="172" mass="18470">MKGQIIRYQLRCRSLTTCSSSARSGIRTPQARKPLWASSSPPFWCILPHSMTPLTVQHLLMATRPACAPSRAPTLPVACSASSPSTAPSFRAPVHERPLLRLELLVQLGGGGSLGPPSEPSRSDSDLQPDLHLAVLGLPLMGLLLHSGVPSGRATCRQRAGRHCTHWSAMWG</sequence>
<dbReference type="AlphaFoldDB" id="A0A6G1I3M3"/>
<gene>
    <name evidence="1" type="ORF">EJ06DRAFT_305409</name>
</gene>
<accession>A0A6G1I3M3</accession>
<evidence type="ECO:0000313" key="2">
    <source>
        <dbReference type="Proteomes" id="UP000799640"/>
    </source>
</evidence>
<evidence type="ECO:0000313" key="1">
    <source>
        <dbReference type="EMBL" id="KAF2402669.1"/>
    </source>
</evidence>
<name>A0A6G1I3M3_9PEZI</name>